<dbReference type="SUPFAM" id="SSF56436">
    <property type="entry name" value="C-type lectin-like"/>
    <property type="match status" value="1"/>
</dbReference>
<dbReference type="Gene3D" id="3.90.1580.10">
    <property type="entry name" value="paralog of FGE (formylglycine-generating enzyme)"/>
    <property type="match status" value="1"/>
</dbReference>
<dbReference type="AlphaFoldDB" id="A0A381SPC8"/>
<dbReference type="PANTHER" id="PTHR23150:SF19">
    <property type="entry name" value="FORMYLGLYCINE-GENERATING ENZYME"/>
    <property type="match status" value="1"/>
</dbReference>
<dbReference type="GO" id="GO:0120147">
    <property type="term" value="F:formylglycine-generating oxidase activity"/>
    <property type="evidence" value="ECO:0007669"/>
    <property type="project" value="TreeGrafter"/>
</dbReference>
<feature type="domain" description="Sulfatase-modifying factor enzyme-like" evidence="1">
    <location>
        <begin position="71"/>
        <end position="264"/>
    </location>
</feature>
<protein>
    <recommendedName>
        <fullName evidence="1">Sulfatase-modifying factor enzyme-like domain-containing protein</fullName>
    </recommendedName>
</protein>
<dbReference type="InterPro" id="IPR051043">
    <property type="entry name" value="Sulfatase_Mod_Factor_Kinase"/>
</dbReference>
<dbReference type="EMBL" id="UINC01003386">
    <property type="protein sequence ID" value="SVA05880.1"/>
    <property type="molecule type" value="Genomic_DNA"/>
</dbReference>
<evidence type="ECO:0000259" key="1">
    <source>
        <dbReference type="Pfam" id="PF03781"/>
    </source>
</evidence>
<dbReference type="PANTHER" id="PTHR23150">
    <property type="entry name" value="SULFATASE MODIFYING FACTOR 1, 2"/>
    <property type="match status" value="1"/>
</dbReference>
<dbReference type="InterPro" id="IPR042095">
    <property type="entry name" value="SUMF_sf"/>
</dbReference>
<dbReference type="Pfam" id="PF03781">
    <property type="entry name" value="FGE-sulfatase"/>
    <property type="match status" value="1"/>
</dbReference>
<dbReference type="InterPro" id="IPR005532">
    <property type="entry name" value="SUMF_dom"/>
</dbReference>
<name>A0A381SPC8_9ZZZZ</name>
<evidence type="ECO:0000313" key="2">
    <source>
        <dbReference type="EMBL" id="SVA05880.1"/>
    </source>
</evidence>
<sequence>MRLFKLFIPFALFFFLYACSDKPVDKAEDALHPSLSELPEIIEESVQLSDQRIVPIKISPEDQKKADKAPEGMVFIKGGCFVMGNDYTQEDEKPEHKVCLSDFYMDKFEVTQTRWEKVMGYNPSKFSGADLPVEQVNYENVQKFIKKSRDNCRLPTEAEWEYSARGGAQTRYFWGNMVNEKYTWYEENSKGSTQVVGSKLPNQYGLYDMMGNVWEWVDDWYEPYYQIRTQNNPTGPEIGESKIVRGGSFDSSAGALRITNRVWLHPKNKVFPKVTTYGQIMNEVYNFIGFRCAKSIS</sequence>
<dbReference type="PROSITE" id="PS51257">
    <property type="entry name" value="PROKAR_LIPOPROTEIN"/>
    <property type="match status" value="1"/>
</dbReference>
<dbReference type="InterPro" id="IPR016187">
    <property type="entry name" value="CTDL_fold"/>
</dbReference>
<accession>A0A381SPC8</accession>
<organism evidence="2">
    <name type="scientific">marine metagenome</name>
    <dbReference type="NCBI Taxonomy" id="408172"/>
    <lineage>
        <taxon>unclassified sequences</taxon>
        <taxon>metagenomes</taxon>
        <taxon>ecological metagenomes</taxon>
    </lineage>
</organism>
<proteinExistence type="predicted"/>
<gene>
    <name evidence="2" type="ORF">METZ01_LOCUS58734</name>
</gene>
<reference evidence="2" key="1">
    <citation type="submission" date="2018-05" db="EMBL/GenBank/DDBJ databases">
        <authorList>
            <person name="Lanie J.A."/>
            <person name="Ng W.-L."/>
            <person name="Kazmierczak K.M."/>
            <person name="Andrzejewski T.M."/>
            <person name="Davidsen T.M."/>
            <person name="Wayne K.J."/>
            <person name="Tettelin H."/>
            <person name="Glass J.I."/>
            <person name="Rusch D."/>
            <person name="Podicherti R."/>
            <person name="Tsui H.-C.T."/>
            <person name="Winkler M.E."/>
        </authorList>
    </citation>
    <scope>NUCLEOTIDE SEQUENCE</scope>
</reference>